<evidence type="ECO:0000256" key="3">
    <source>
        <dbReference type="ARBA" id="ARBA00022989"/>
    </source>
</evidence>
<feature type="transmembrane region" description="Helical" evidence="6">
    <location>
        <begin position="210"/>
        <end position="231"/>
    </location>
</feature>
<proteinExistence type="predicted"/>
<evidence type="ECO:0000259" key="7">
    <source>
        <dbReference type="PROSITE" id="PS50850"/>
    </source>
</evidence>
<feature type="domain" description="Major facilitator superfamily (MFS) profile" evidence="7">
    <location>
        <begin position="57"/>
        <end position="263"/>
    </location>
</feature>
<organism evidence="8 9">
    <name type="scientific">Macrolepiota fuliginosa MF-IS2</name>
    <dbReference type="NCBI Taxonomy" id="1400762"/>
    <lineage>
        <taxon>Eukaryota</taxon>
        <taxon>Fungi</taxon>
        <taxon>Dikarya</taxon>
        <taxon>Basidiomycota</taxon>
        <taxon>Agaricomycotina</taxon>
        <taxon>Agaricomycetes</taxon>
        <taxon>Agaricomycetidae</taxon>
        <taxon>Agaricales</taxon>
        <taxon>Agaricineae</taxon>
        <taxon>Agaricaceae</taxon>
        <taxon>Macrolepiota</taxon>
    </lineage>
</organism>
<keyword evidence="4 6" id="KW-0472">Membrane</keyword>
<dbReference type="PANTHER" id="PTHR23501:SF189">
    <property type="entry name" value="DRUG TRANSPORTER, PUTATIVE (AFU_ORTHOLOGUE AFUA_4G03920)-RELATED"/>
    <property type="match status" value="1"/>
</dbReference>
<dbReference type="InterPro" id="IPR036259">
    <property type="entry name" value="MFS_trans_sf"/>
</dbReference>
<dbReference type="PANTHER" id="PTHR23501">
    <property type="entry name" value="MAJOR FACILITATOR SUPERFAMILY"/>
    <property type="match status" value="1"/>
</dbReference>
<accession>A0A9P6BW71</accession>
<dbReference type="GO" id="GO:0022857">
    <property type="term" value="F:transmembrane transporter activity"/>
    <property type="evidence" value="ECO:0007669"/>
    <property type="project" value="InterPro"/>
</dbReference>
<evidence type="ECO:0000256" key="5">
    <source>
        <dbReference type="SAM" id="MobiDB-lite"/>
    </source>
</evidence>
<dbReference type="SUPFAM" id="SSF103473">
    <property type="entry name" value="MFS general substrate transporter"/>
    <property type="match status" value="1"/>
</dbReference>
<dbReference type="GO" id="GO:0005886">
    <property type="term" value="C:plasma membrane"/>
    <property type="evidence" value="ECO:0007669"/>
    <property type="project" value="TreeGrafter"/>
</dbReference>
<keyword evidence="3 6" id="KW-1133">Transmembrane helix</keyword>
<comment type="subcellular location">
    <subcellularLocation>
        <location evidence="1">Membrane</location>
        <topology evidence="1">Multi-pass membrane protein</topology>
    </subcellularLocation>
</comment>
<feature type="transmembrane region" description="Helical" evidence="6">
    <location>
        <begin position="82"/>
        <end position="101"/>
    </location>
</feature>
<gene>
    <name evidence="8" type="ORF">P691DRAFT_823192</name>
</gene>
<evidence type="ECO:0000313" key="9">
    <source>
        <dbReference type="Proteomes" id="UP000807342"/>
    </source>
</evidence>
<dbReference type="InterPro" id="IPR020846">
    <property type="entry name" value="MFS_dom"/>
</dbReference>
<dbReference type="OrthoDB" id="10021397at2759"/>
<dbReference type="PROSITE" id="PS50850">
    <property type="entry name" value="MFS"/>
    <property type="match status" value="1"/>
</dbReference>
<evidence type="ECO:0000256" key="6">
    <source>
        <dbReference type="SAM" id="Phobius"/>
    </source>
</evidence>
<dbReference type="Gene3D" id="1.20.1720.10">
    <property type="entry name" value="Multidrug resistance protein D"/>
    <property type="match status" value="1"/>
</dbReference>
<evidence type="ECO:0000256" key="4">
    <source>
        <dbReference type="ARBA" id="ARBA00023136"/>
    </source>
</evidence>
<name>A0A9P6BW71_9AGAR</name>
<keyword evidence="9" id="KW-1185">Reference proteome</keyword>
<feature type="transmembrane region" description="Helical" evidence="6">
    <location>
        <begin position="121"/>
        <end position="140"/>
    </location>
</feature>
<dbReference type="PRINTS" id="PR01036">
    <property type="entry name" value="TCRTETB"/>
</dbReference>
<keyword evidence="2 6" id="KW-0812">Transmembrane</keyword>
<feature type="transmembrane region" description="Helical" evidence="6">
    <location>
        <begin position="243"/>
        <end position="262"/>
    </location>
</feature>
<sequence>MLAEYSTQTPPHLDTAMATDTTTTTNNHSQRPGKSKHNEVQLTDQTNLLPFKKILATFIGLGVCIVISTLDSVSVATALPTISIFFNAGSIVSSVPSAYLLTSTAFQPIYGRFSDIFGRKVTLTAAMVIFMIGNFAAGLSRSIVQLVVFRGIAGSGGGAILSLAQIIVTDIITLRDRGKYQGIMGGFAAMGYTIGPMIGGALAQKASWRWCFWLTIPLGLFAIAVVNYILPLKPVRGDIRKKLLVVDYIGCVLTLVGCTLIVL</sequence>
<feature type="transmembrane region" description="Helical" evidence="6">
    <location>
        <begin position="54"/>
        <end position="76"/>
    </location>
</feature>
<dbReference type="AlphaFoldDB" id="A0A9P6BW71"/>
<dbReference type="EMBL" id="MU152693">
    <property type="protein sequence ID" value="KAF9440258.1"/>
    <property type="molecule type" value="Genomic_DNA"/>
</dbReference>
<reference evidence="8" key="1">
    <citation type="submission" date="2020-11" db="EMBL/GenBank/DDBJ databases">
        <authorList>
            <consortium name="DOE Joint Genome Institute"/>
            <person name="Ahrendt S."/>
            <person name="Riley R."/>
            <person name="Andreopoulos W."/>
            <person name="Labutti K."/>
            <person name="Pangilinan J."/>
            <person name="Ruiz-Duenas F.J."/>
            <person name="Barrasa J.M."/>
            <person name="Sanchez-Garcia M."/>
            <person name="Camarero S."/>
            <person name="Miyauchi S."/>
            <person name="Serrano A."/>
            <person name="Linde D."/>
            <person name="Babiker R."/>
            <person name="Drula E."/>
            <person name="Ayuso-Fernandez I."/>
            <person name="Pacheco R."/>
            <person name="Padilla G."/>
            <person name="Ferreira P."/>
            <person name="Barriuso J."/>
            <person name="Kellner H."/>
            <person name="Castanera R."/>
            <person name="Alfaro M."/>
            <person name="Ramirez L."/>
            <person name="Pisabarro A.G."/>
            <person name="Kuo A."/>
            <person name="Tritt A."/>
            <person name="Lipzen A."/>
            <person name="He G."/>
            <person name="Yan M."/>
            <person name="Ng V."/>
            <person name="Cullen D."/>
            <person name="Martin F."/>
            <person name="Rosso M.-N."/>
            <person name="Henrissat B."/>
            <person name="Hibbett D."/>
            <person name="Martinez A.T."/>
            <person name="Grigoriev I.V."/>
        </authorList>
    </citation>
    <scope>NUCLEOTIDE SEQUENCE</scope>
    <source>
        <strain evidence="8">MF-IS2</strain>
    </source>
</reference>
<protein>
    <submittedName>
        <fullName evidence="8">MFS general substrate transporter</fullName>
    </submittedName>
</protein>
<feature type="compositionally biased region" description="Polar residues" evidence="5">
    <location>
        <begin position="1"/>
        <end position="10"/>
    </location>
</feature>
<evidence type="ECO:0000256" key="2">
    <source>
        <dbReference type="ARBA" id="ARBA00022692"/>
    </source>
</evidence>
<dbReference type="Proteomes" id="UP000807342">
    <property type="component" value="Unassembled WGS sequence"/>
</dbReference>
<feature type="region of interest" description="Disordered" evidence="5">
    <location>
        <begin position="1"/>
        <end position="38"/>
    </location>
</feature>
<evidence type="ECO:0000256" key="1">
    <source>
        <dbReference type="ARBA" id="ARBA00004141"/>
    </source>
</evidence>
<dbReference type="Pfam" id="PF07690">
    <property type="entry name" value="MFS_1"/>
    <property type="match status" value="1"/>
</dbReference>
<evidence type="ECO:0000313" key="8">
    <source>
        <dbReference type="EMBL" id="KAF9440258.1"/>
    </source>
</evidence>
<comment type="caution">
    <text evidence="8">The sequence shown here is derived from an EMBL/GenBank/DDBJ whole genome shotgun (WGS) entry which is preliminary data.</text>
</comment>
<dbReference type="InterPro" id="IPR011701">
    <property type="entry name" value="MFS"/>
</dbReference>
<feature type="transmembrane region" description="Helical" evidence="6">
    <location>
        <begin position="146"/>
        <end position="168"/>
    </location>
</feature>
<feature type="compositionally biased region" description="Low complexity" evidence="5">
    <location>
        <begin position="14"/>
        <end position="25"/>
    </location>
</feature>
<feature type="transmembrane region" description="Helical" evidence="6">
    <location>
        <begin position="180"/>
        <end position="198"/>
    </location>
</feature>
<feature type="non-terminal residue" evidence="8">
    <location>
        <position position="263"/>
    </location>
</feature>